<feature type="chain" id="PRO_5038095336" evidence="1">
    <location>
        <begin position="20"/>
        <end position="351"/>
    </location>
</feature>
<evidence type="ECO:0000259" key="2">
    <source>
        <dbReference type="Pfam" id="PF13609"/>
    </source>
</evidence>
<dbReference type="SUPFAM" id="SSF56935">
    <property type="entry name" value="Porins"/>
    <property type="match status" value="1"/>
</dbReference>
<evidence type="ECO:0000313" key="3">
    <source>
        <dbReference type="EMBL" id="MBP0483734.1"/>
    </source>
</evidence>
<dbReference type="EMBL" id="JAGISH010000008">
    <property type="protein sequence ID" value="MBP0483734.1"/>
    <property type="molecule type" value="Genomic_DNA"/>
</dbReference>
<dbReference type="GO" id="GO:0015288">
    <property type="term" value="F:porin activity"/>
    <property type="evidence" value="ECO:0007669"/>
    <property type="project" value="InterPro"/>
</dbReference>
<dbReference type="RefSeq" id="WP_209361682.1">
    <property type="nucleotide sequence ID" value="NZ_JAGISH010000008.1"/>
</dbReference>
<dbReference type="Gene3D" id="2.40.160.10">
    <property type="entry name" value="Porin"/>
    <property type="match status" value="1"/>
</dbReference>
<keyword evidence="1" id="KW-0732">Signal</keyword>
<evidence type="ECO:0000256" key="1">
    <source>
        <dbReference type="SAM" id="SignalP"/>
    </source>
</evidence>
<organism evidence="3 4">
    <name type="scientific">Sagittula salina</name>
    <dbReference type="NCBI Taxonomy" id="2820268"/>
    <lineage>
        <taxon>Bacteria</taxon>
        <taxon>Pseudomonadati</taxon>
        <taxon>Pseudomonadota</taxon>
        <taxon>Alphaproteobacteria</taxon>
        <taxon>Rhodobacterales</taxon>
        <taxon>Roseobacteraceae</taxon>
        <taxon>Sagittula</taxon>
    </lineage>
</organism>
<protein>
    <submittedName>
        <fullName evidence="3">Porin</fullName>
    </submittedName>
</protein>
<comment type="caution">
    <text evidence="3">The sequence shown here is derived from an EMBL/GenBank/DDBJ whole genome shotgun (WGS) entry which is preliminary data.</text>
</comment>
<dbReference type="Proteomes" id="UP000675940">
    <property type="component" value="Unassembled WGS sequence"/>
</dbReference>
<dbReference type="InterPro" id="IPR033900">
    <property type="entry name" value="Gram_neg_porin_domain"/>
</dbReference>
<feature type="signal peptide" evidence="1">
    <location>
        <begin position="1"/>
        <end position="19"/>
    </location>
</feature>
<gene>
    <name evidence="3" type="ORF">J5474_14720</name>
</gene>
<dbReference type="GO" id="GO:0016020">
    <property type="term" value="C:membrane"/>
    <property type="evidence" value="ECO:0007669"/>
    <property type="project" value="InterPro"/>
</dbReference>
<dbReference type="InterPro" id="IPR023614">
    <property type="entry name" value="Porin_dom_sf"/>
</dbReference>
<keyword evidence="4" id="KW-1185">Reference proteome</keyword>
<sequence length="351" mass="35773">MKKILFASTALVAFAGAAAAEVKVTGSVEMGVVGGNRYATSATVNSDGVTQFWTSHEITFTMTGEADNGLTFGAKVQLDEAAASGGADDNGADVYVAYGAARLTMGDTDGGLDWAMQEVNLSGGSIDDSETEHPGFSGNGGFDGSEDGQVARFEYAFGDFAVAISAELDDTPNTVTQNAALTICPATVAAGAICAGNADDDNIYGIGFKYSGDLGGTKIGVGLGYQDQNDWGSIIGASVNATLASGFKVAVNYSEFDPEAAGVSNATHSAIGFGYEMNALAIGLNYGKYENFDRMSGTYANNAESDGYGLAVAYDLGGGLAAQFGYGNGTSKVAGVSTDWDSYSLGLAMSF</sequence>
<name>A0A940MVN3_9RHOB</name>
<dbReference type="AlphaFoldDB" id="A0A940MVN3"/>
<dbReference type="Pfam" id="PF13609">
    <property type="entry name" value="Porin_4"/>
    <property type="match status" value="1"/>
</dbReference>
<proteinExistence type="predicted"/>
<accession>A0A940MVN3</accession>
<reference evidence="3" key="1">
    <citation type="submission" date="2021-03" db="EMBL/GenBank/DDBJ databases">
        <title>Sagittula salina sp. nov. strain M10.9X isolated from the marine waste.</title>
        <authorList>
            <person name="Satari L."/>
            <person name="Molina-Menor E."/>
            <person name="Vidal-Verdu A."/>
            <person name="Pascual J."/>
            <person name="Pereto J."/>
            <person name="Porcar M."/>
        </authorList>
    </citation>
    <scope>NUCLEOTIDE SEQUENCE</scope>
    <source>
        <strain evidence="3">M10.9X</strain>
    </source>
</reference>
<feature type="domain" description="Porin" evidence="2">
    <location>
        <begin position="7"/>
        <end position="331"/>
    </location>
</feature>
<evidence type="ECO:0000313" key="4">
    <source>
        <dbReference type="Proteomes" id="UP000675940"/>
    </source>
</evidence>